<evidence type="ECO:0000313" key="5">
    <source>
        <dbReference type="Proteomes" id="UP001487740"/>
    </source>
</evidence>
<evidence type="ECO:0000256" key="2">
    <source>
        <dbReference type="ARBA" id="ARBA00023121"/>
    </source>
</evidence>
<proteinExistence type="inferred from homology"/>
<dbReference type="InterPro" id="IPR000582">
    <property type="entry name" value="Acyl-CoA-binding_protein"/>
</dbReference>
<evidence type="ECO:0000313" key="4">
    <source>
        <dbReference type="EMBL" id="KAK8399886.1"/>
    </source>
</evidence>
<evidence type="ECO:0000259" key="3">
    <source>
        <dbReference type="PROSITE" id="PS51228"/>
    </source>
</evidence>
<feature type="domain" description="ACB" evidence="3">
    <location>
        <begin position="83"/>
        <end position="168"/>
    </location>
</feature>
<dbReference type="InterPro" id="IPR035984">
    <property type="entry name" value="Acyl-CoA-binding_sf"/>
</dbReference>
<dbReference type="PRINTS" id="PR00689">
    <property type="entry name" value="ACOABINDINGP"/>
</dbReference>
<dbReference type="PROSITE" id="PS51228">
    <property type="entry name" value="ACB_2"/>
    <property type="match status" value="1"/>
</dbReference>
<keyword evidence="5" id="KW-1185">Reference proteome</keyword>
<name>A0AAW0UJ84_SCYPA</name>
<sequence length="171" mass="19349">MSLCEGTTHEILCVPIYAVFIRNKVNTHSSLETGAALSPREISTLKCYFSSSPERPELFTPLHFIPSRVLLAHHHHLIFIMSLEEKFNEAAENVKKLKTQPNDEELKELYGLYKQVTVGDINTERPGMLDFKGKAKWDAWNSRKGMTKEAAMEAYVAKADQLIATYGLHLA</sequence>
<accession>A0AAW0UJ84</accession>
<dbReference type="FunFam" id="1.20.80.10:FF:000010">
    <property type="entry name" value="Acyl-CoA-binding domain-containing protein 5"/>
    <property type="match status" value="1"/>
</dbReference>
<protein>
    <recommendedName>
        <fullName evidence="3">ACB domain-containing protein</fullName>
    </recommendedName>
</protein>
<gene>
    <name evidence="4" type="ORF">O3P69_002938</name>
</gene>
<dbReference type="SUPFAM" id="SSF47027">
    <property type="entry name" value="Acyl-CoA binding protein"/>
    <property type="match status" value="1"/>
</dbReference>
<dbReference type="AlphaFoldDB" id="A0AAW0UJ84"/>
<organism evidence="4 5">
    <name type="scientific">Scylla paramamosain</name>
    <name type="common">Mud crab</name>
    <dbReference type="NCBI Taxonomy" id="85552"/>
    <lineage>
        <taxon>Eukaryota</taxon>
        <taxon>Metazoa</taxon>
        <taxon>Ecdysozoa</taxon>
        <taxon>Arthropoda</taxon>
        <taxon>Crustacea</taxon>
        <taxon>Multicrustacea</taxon>
        <taxon>Malacostraca</taxon>
        <taxon>Eumalacostraca</taxon>
        <taxon>Eucarida</taxon>
        <taxon>Decapoda</taxon>
        <taxon>Pleocyemata</taxon>
        <taxon>Brachyura</taxon>
        <taxon>Eubrachyura</taxon>
        <taxon>Portunoidea</taxon>
        <taxon>Portunidae</taxon>
        <taxon>Portuninae</taxon>
        <taxon>Scylla</taxon>
    </lineage>
</organism>
<dbReference type="CDD" id="cd00435">
    <property type="entry name" value="ACBP"/>
    <property type="match status" value="1"/>
</dbReference>
<dbReference type="Proteomes" id="UP001487740">
    <property type="component" value="Unassembled WGS sequence"/>
</dbReference>
<dbReference type="PANTHER" id="PTHR23310:SF62">
    <property type="entry name" value="ACYL-COA BINDING PROTEIN 1, ISOFORM A"/>
    <property type="match status" value="1"/>
</dbReference>
<dbReference type="GO" id="GO:0000062">
    <property type="term" value="F:fatty-acyl-CoA binding"/>
    <property type="evidence" value="ECO:0007669"/>
    <property type="project" value="InterPro"/>
</dbReference>
<comment type="caution">
    <text evidence="4">The sequence shown here is derived from an EMBL/GenBank/DDBJ whole genome shotgun (WGS) entry which is preliminary data.</text>
</comment>
<dbReference type="EMBL" id="JARAKH010000010">
    <property type="protein sequence ID" value="KAK8399886.1"/>
    <property type="molecule type" value="Genomic_DNA"/>
</dbReference>
<reference evidence="4 5" key="1">
    <citation type="submission" date="2023-03" db="EMBL/GenBank/DDBJ databases">
        <title>High-quality genome of Scylla paramamosain provides insights in environmental adaptation.</title>
        <authorList>
            <person name="Zhang L."/>
        </authorList>
    </citation>
    <scope>NUCLEOTIDE SEQUENCE [LARGE SCALE GENOMIC DNA]</scope>
    <source>
        <strain evidence="4">LZ_2023a</strain>
        <tissue evidence="4">Muscle</tissue>
    </source>
</reference>
<keyword evidence="2" id="KW-0446">Lipid-binding</keyword>
<dbReference type="Pfam" id="PF00887">
    <property type="entry name" value="ACBP"/>
    <property type="match status" value="1"/>
</dbReference>
<comment type="similarity">
    <text evidence="1">Belongs to the ACBP family.</text>
</comment>
<evidence type="ECO:0000256" key="1">
    <source>
        <dbReference type="ARBA" id="ARBA00005567"/>
    </source>
</evidence>
<dbReference type="GO" id="GO:0006631">
    <property type="term" value="P:fatty acid metabolic process"/>
    <property type="evidence" value="ECO:0007669"/>
    <property type="project" value="TreeGrafter"/>
</dbReference>
<dbReference type="GO" id="GO:0019915">
    <property type="term" value="P:lipid storage"/>
    <property type="evidence" value="ECO:0007669"/>
    <property type="project" value="UniProtKB-ARBA"/>
</dbReference>
<dbReference type="Gene3D" id="1.20.80.10">
    <property type="match status" value="1"/>
</dbReference>
<dbReference type="InterPro" id="IPR014352">
    <property type="entry name" value="FERM/acyl-CoA-bd_prot_sf"/>
</dbReference>
<dbReference type="PANTHER" id="PTHR23310">
    <property type="entry name" value="ACYL-COA-BINDING PROTEIN, ACBP"/>
    <property type="match status" value="1"/>
</dbReference>